<evidence type="ECO:0000256" key="8">
    <source>
        <dbReference type="ARBA" id="ARBA00023012"/>
    </source>
</evidence>
<dbReference type="InterPro" id="IPR050482">
    <property type="entry name" value="Sensor_HK_TwoCompSys"/>
</dbReference>
<dbReference type="AlphaFoldDB" id="A0A1W7CS85"/>
<evidence type="ECO:0000256" key="5">
    <source>
        <dbReference type="ARBA" id="ARBA00022741"/>
    </source>
</evidence>
<gene>
    <name evidence="12" type="ORF">CAG99_01470</name>
</gene>
<dbReference type="PANTHER" id="PTHR24421">
    <property type="entry name" value="NITRATE/NITRITE SENSOR PROTEIN NARX-RELATED"/>
    <property type="match status" value="1"/>
</dbReference>
<evidence type="ECO:0000259" key="11">
    <source>
        <dbReference type="Pfam" id="PF23539"/>
    </source>
</evidence>
<evidence type="ECO:0000313" key="13">
    <source>
        <dbReference type="Proteomes" id="UP000194218"/>
    </source>
</evidence>
<evidence type="ECO:0000256" key="7">
    <source>
        <dbReference type="ARBA" id="ARBA00022840"/>
    </source>
</evidence>
<evidence type="ECO:0000256" key="3">
    <source>
        <dbReference type="ARBA" id="ARBA00022553"/>
    </source>
</evidence>
<feature type="transmembrane region" description="Helical" evidence="9">
    <location>
        <begin position="139"/>
        <end position="157"/>
    </location>
</feature>
<keyword evidence="7" id="KW-0067">ATP-binding</keyword>
<name>A0A1W7CS85_9ACTN</name>
<feature type="domain" description="DUF7134" evidence="11">
    <location>
        <begin position="15"/>
        <end position="161"/>
    </location>
</feature>
<sequence length="255" mass="26790">MTAAGARRPFPSRYRCPAVDCAAAAVLLALSAANIAADPALRGWAGAVSAVTALSLSVGVALRRRVPERTLLLALAVCLAQIVWSDGLVTVAFAVYAIVSAAADLGDVWAMRLALFGGLAAAVLTAVREGSGVGPALELALALAVPVTLSWAIGYRARCRRRYRAQLAERADALARLRHERERAAVAAQRVEICREMYDLAGHRVAGMVVHAQAAGRVLEAAPGAARRSLELIGTLGRASEAELRQVRALLREGD</sequence>
<keyword evidence="9" id="KW-0812">Transmembrane</keyword>
<feature type="transmembrane region" description="Helical" evidence="9">
    <location>
        <begin position="17"/>
        <end position="37"/>
    </location>
</feature>
<keyword evidence="8" id="KW-0902">Two-component regulatory system</keyword>
<comment type="catalytic activity">
    <reaction evidence="1">
        <text>ATP + protein L-histidine = ADP + protein N-phospho-L-histidine.</text>
        <dbReference type="EC" id="2.7.13.3"/>
    </reaction>
</comment>
<feature type="domain" description="Signal transduction histidine kinase subgroup 3 dimerisation and phosphoacceptor" evidence="10">
    <location>
        <begin position="190"/>
        <end position="254"/>
    </location>
</feature>
<organism evidence="12 13">
    <name type="scientific">Streptomyces marincola</name>
    <dbReference type="NCBI Taxonomy" id="2878388"/>
    <lineage>
        <taxon>Bacteria</taxon>
        <taxon>Bacillati</taxon>
        <taxon>Actinomycetota</taxon>
        <taxon>Actinomycetes</taxon>
        <taxon>Kitasatosporales</taxon>
        <taxon>Streptomycetaceae</taxon>
        <taxon>Streptomyces</taxon>
    </lineage>
</organism>
<dbReference type="Pfam" id="PF07730">
    <property type="entry name" value="HisKA_3"/>
    <property type="match status" value="1"/>
</dbReference>
<keyword evidence="9" id="KW-0472">Membrane</keyword>
<dbReference type="Pfam" id="PF23539">
    <property type="entry name" value="DUF7134"/>
    <property type="match status" value="1"/>
</dbReference>
<evidence type="ECO:0000256" key="2">
    <source>
        <dbReference type="ARBA" id="ARBA00012438"/>
    </source>
</evidence>
<dbReference type="InterPro" id="IPR055558">
    <property type="entry name" value="DUF7134"/>
</dbReference>
<dbReference type="EC" id="2.7.13.3" evidence="2"/>
<dbReference type="PANTHER" id="PTHR24421:SF10">
    <property type="entry name" value="NITRATE_NITRITE SENSOR PROTEIN NARQ"/>
    <property type="match status" value="1"/>
</dbReference>
<dbReference type="GO" id="GO:0000155">
    <property type="term" value="F:phosphorelay sensor kinase activity"/>
    <property type="evidence" value="ECO:0007669"/>
    <property type="project" value="InterPro"/>
</dbReference>
<feature type="transmembrane region" description="Helical" evidence="9">
    <location>
        <begin position="109"/>
        <end position="127"/>
    </location>
</feature>
<keyword evidence="9" id="KW-1133">Transmembrane helix</keyword>
<dbReference type="RefSeq" id="WP_086157196.1">
    <property type="nucleotide sequence ID" value="NZ_CP021121.1"/>
</dbReference>
<evidence type="ECO:0000259" key="10">
    <source>
        <dbReference type="Pfam" id="PF07730"/>
    </source>
</evidence>
<evidence type="ECO:0000256" key="6">
    <source>
        <dbReference type="ARBA" id="ARBA00022777"/>
    </source>
</evidence>
<accession>A0A1W7CS85</accession>
<keyword evidence="13" id="KW-1185">Reference proteome</keyword>
<evidence type="ECO:0000256" key="1">
    <source>
        <dbReference type="ARBA" id="ARBA00000085"/>
    </source>
</evidence>
<protein>
    <recommendedName>
        <fullName evidence="2">histidine kinase</fullName>
        <ecNumber evidence="2">2.7.13.3</ecNumber>
    </recommendedName>
</protein>
<dbReference type="InterPro" id="IPR011712">
    <property type="entry name" value="Sig_transdc_His_kin_sub3_dim/P"/>
</dbReference>
<dbReference type="Gene3D" id="1.20.5.1930">
    <property type="match status" value="1"/>
</dbReference>
<keyword evidence="5" id="KW-0547">Nucleotide-binding</keyword>
<evidence type="ECO:0000313" key="12">
    <source>
        <dbReference type="EMBL" id="ARQ67673.1"/>
    </source>
</evidence>
<dbReference type="KEGG" id="smao:CAG99_01470"/>
<dbReference type="OrthoDB" id="4244423at2"/>
<keyword evidence="6" id="KW-0418">Kinase</keyword>
<evidence type="ECO:0000256" key="9">
    <source>
        <dbReference type="SAM" id="Phobius"/>
    </source>
</evidence>
<dbReference type="EMBL" id="CP021121">
    <property type="protein sequence ID" value="ARQ67673.1"/>
    <property type="molecule type" value="Genomic_DNA"/>
</dbReference>
<dbReference type="GO" id="GO:0046983">
    <property type="term" value="F:protein dimerization activity"/>
    <property type="evidence" value="ECO:0007669"/>
    <property type="project" value="InterPro"/>
</dbReference>
<feature type="transmembrane region" description="Helical" evidence="9">
    <location>
        <begin position="71"/>
        <end position="97"/>
    </location>
</feature>
<evidence type="ECO:0000256" key="4">
    <source>
        <dbReference type="ARBA" id="ARBA00022679"/>
    </source>
</evidence>
<feature type="transmembrane region" description="Helical" evidence="9">
    <location>
        <begin position="43"/>
        <end position="62"/>
    </location>
</feature>
<keyword evidence="3" id="KW-0597">Phosphoprotein</keyword>
<keyword evidence="4" id="KW-0808">Transferase</keyword>
<dbReference type="GO" id="GO:0005524">
    <property type="term" value="F:ATP binding"/>
    <property type="evidence" value="ECO:0007669"/>
    <property type="project" value="UniProtKB-KW"/>
</dbReference>
<reference evidence="12 13" key="1">
    <citation type="submission" date="2017-05" db="EMBL/GenBank/DDBJ databases">
        <title>Complete genome sequence of Streptomyces sp. SCSIO 03032 revealed the diverse biosynthetic pathways for its bioactive secondary metabolites.</title>
        <authorList>
            <person name="Ma L."/>
            <person name="Zhu Y."/>
            <person name="Zhang W."/>
            <person name="Zhang G."/>
            <person name="Tian X."/>
            <person name="Zhang S."/>
            <person name="Zhang C."/>
        </authorList>
    </citation>
    <scope>NUCLEOTIDE SEQUENCE [LARGE SCALE GENOMIC DNA]</scope>
    <source>
        <strain evidence="12 13">SCSIO 03032</strain>
    </source>
</reference>
<dbReference type="GO" id="GO:0016020">
    <property type="term" value="C:membrane"/>
    <property type="evidence" value="ECO:0007669"/>
    <property type="project" value="InterPro"/>
</dbReference>
<proteinExistence type="predicted"/>
<dbReference type="Proteomes" id="UP000194218">
    <property type="component" value="Chromosome"/>
</dbReference>